<dbReference type="SUPFAM" id="SSF51445">
    <property type="entry name" value="(Trans)glycosidases"/>
    <property type="match status" value="1"/>
</dbReference>
<dbReference type="CDD" id="cd03143">
    <property type="entry name" value="A4_beta-galactosidase_middle_domain"/>
    <property type="match status" value="1"/>
</dbReference>
<organism evidence="2 3">
    <name type="scientific">Paenibacillus motobuensis</name>
    <dbReference type="NCBI Taxonomy" id="295324"/>
    <lineage>
        <taxon>Bacteria</taxon>
        <taxon>Bacillati</taxon>
        <taxon>Bacillota</taxon>
        <taxon>Bacilli</taxon>
        <taxon>Bacillales</taxon>
        <taxon>Paenibacillaceae</taxon>
        <taxon>Paenibacillus</taxon>
    </lineage>
</organism>
<keyword evidence="3" id="KW-1185">Reference proteome</keyword>
<protein>
    <recommendedName>
        <fullName evidence="1">Beta-galactosidase trimerisation domain-containing protein</fullName>
    </recommendedName>
</protein>
<feature type="domain" description="Beta-galactosidase trimerisation" evidence="1">
    <location>
        <begin position="381"/>
        <end position="432"/>
    </location>
</feature>
<evidence type="ECO:0000313" key="2">
    <source>
        <dbReference type="EMBL" id="GAA0389775.1"/>
    </source>
</evidence>
<gene>
    <name evidence="2" type="ORF">GCM10008933_20820</name>
</gene>
<sequence>MRFRQVHLDFHTSEAIPGIGSQFSRSQFQNMLRIGHVDSITVFSKCHHGWAYHPSEANTMHPHLSFDLLGELIAAAHEIDVKTPVYLSSGFDEKLARRHPEWLIRDAEDRTRWVKDFMTPGYHEFCFNTPYLDILLAQIHEVVSNYDADGIFLDIVGIRECRCQYCVATLREAGQDPRDEAAVAALGERTYLNYTRRVRETIDAVKPGLPVFHNSSHQLRGRRDLAHVNSHLELESLPTGGWGYDHFPLSARYVQSLGMDYLGMTGKFHTSWGEFGGYKHPNALRFETALSLAHGAKCSIGDQLHPSGLMDEATYALIGAAYAEVEAKEPWCRGTSSVADIAVLSLEAARVACPDAQEKDERAHLADAGAVRILTEGHYLYDIVDVDADFSRYKVLILPDEVPIWSELREAINLFAANGGKVLATGRSGLNVAGDTFMLELGLNWKGINPYQPSYFHPHFSPGSLLPASFVMYGEGQVVELNGGHSLGRRENPYFNRDVFTFSSHLHTPSTGEDNGPGMIESPNGIYIAWNVFGDYADNGHLILKEMVLHALSRLLPRPSLCCDLPARGIATLQYQAEGNRYINHLLYATPVLKGRVEVIEDIVPLQDVAVSLYLPASASIKRVYLAPSMEELPYEAGEHGEISYTVPYLDNHQMVVLELV</sequence>
<dbReference type="SUPFAM" id="SSF52317">
    <property type="entry name" value="Class I glutamine amidotransferase-like"/>
    <property type="match status" value="1"/>
</dbReference>
<evidence type="ECO:0000313" key="3">
    <source>
        <dbReference type="Proteomes" id="UP001500340"/>
    </source>
</evidence>
<comment type="caution">
    <text evidence="2">The sequence shown here is derived from an EMBL/GenBank/DDBJ whole genome shotgun (WGS) entry which is preliminary data.</text>
</comment>
<dbReference type="InterPro" id="IPR029062">
    <property type="entry name" value="Class_I_gatase-like"/>
</dbReference>
<proteinExistence type="predicted"/>
<dbReference type="RefSeq" id="WP_343860712.1">
    <property type="nucleotide sequence ID" value="NZ_BAAACX010000009.1"/>
</dbReference>
<dbReference type="InterPro" id="IPR013738">
    <property type="entry name" value="Beta_galactosidase_Trimer"/>
</dbReference>
<dbReference type="InterPro" id="IPR017853">
    <property type="entry name" value="GH"/>
</dbReference>
<dbReference type="InterPro" id="IPR028212">
    <property type="entry name" value="GHL6"/>
</dbReference>
<name>A0ABP3I5S5_9BACL</name>
<evidence type="ECO:0000259" key="1">
    <source>
        <dbReference type="Pfam" id="PF08532"/>
    </source>
</evidence>
<dbReference type="Proteomes" id="UP001500340">
    <property type="component" value="Unassembled WGS sequence"/>
</dbReference>
<accession>A0ABP3I5S5</accession>
<dbReference type="Gene3D" id="3.20.20.80">
    <property type="entry name" value="Glycosidases"/>
    <property type="match status" value="1"/>
</dbReference>
<dbReference type="Pfam" id="PF08532">
    <property type="entry name" value="Glyco_hydro_42M"/>
    <property type="match status" value="1"/>
</dbReference>
<dbReference type="Gene3D" id="3.40.50.880">
    <property type="match status" value="1"/>
</dbReference>
<reference evidence="3" key="1">
    <citation type="journal article" date="2019" name="Int. J. Syst. Evol. Microbiol.">
        <title>The Global Catalogue of Microorganisms (GCM) 10K type strain sequencing project: providing services to taxonomists for standard genome sequencing and annotation.</title>
        <authorList>
            <consortium name="The Broad Institute Genomics Platform"/>
            <consortium name="The Broad Institute Genome Sequencing Center for Infectious Disease"/>
            <person name="Wu L."/>
            <person name="Ma J."/>
        </authorList>
    </citation>
    <scope>NUCLEOTIDE SEQUENCE [LARGE SCALE GENOMIC DNA]</scope>
    <source>
        <strain evidence="3">JCM 12774</strain>
    </source>
</reference>
<dbReference type="Pfam" id="PF14871">
    <property type="entry name" value="GHL6"/>
    <property type="match status" value="1"/>
</dbReference>
<dbReference type="EMBL" id="BAAACX010000009">
    <property type="protein sequence ID" value="GAA0389775.1"/>
    <property type="molecule type" value="Genomic_DNA"/>
</dbReference>